<gene>
    <name evidence="4" type="ORF">E0F76_06860</name>
</gene>
<dbReference type="Gene3D" id="1.50.10.10">
    <property type="match status" value="1"/>
</dbReference>
<protein>
    <submittedName>
        <fullName evidence="4">Alpha-rhamnosidase</fullName>
    </submittedName>
</protein>
<organism evidence="4 5">
    <name type="scientific">Flavobacterium cellulosilyticum</name>
    <dbReference type="NCBI Taxonomy" id="2541731"/>
    <lineage>
        <taxon>Bacteria</taxon>
        <taxon>Pseudomonadati</taxon>
        <taxon>Bacteroidota</taxon>
        <taxon>Flavobacteriia</taxon>
        <taxon>Flavobacteriales</taxon>
        <taxon>Flavobacteriaceae</taxon>
        <taxon>Flavobacterium</taxon>
    </lineage>
</organism>
<dbReference type="Proteomes" id="UP000295479">
    <property type="component" value="Unassembled WGS sequence"/>
</dbReference>
<dbReference type="InterPro" id="IPR012341">
    <property type="entry name" value="6hp_glycosidase-like_sf"/>
</dbReference>
<dbReference type="PANTHER" id="PTHR34987:SF6">
    <property type="entry name" value="ALPHA-L-RHAMNOSIDASE SIX-HAIRPIN GLYCOSIDASE DOMAIN-CONTAINING PROTEIN"/>
    <property type="match status" value="1"/>
</dbReference>
<dbReference type="SUPFAM" id="SSF48208">
    <property type="entry name" value="Six-hairpin glycosidases"/>
    <property type="match status" value="1"/>
</dbReference>
<dbReference type="AlphaFoldDB" id="A0A4R5CFQ7"/>
<dbReference type="InterPro" id="IPR035398">
    <property type="entry name" value="Bac_rhamnosid_C"/>
</dbReference>
<evidence type="ECO:0000313" key="4">
    <source>
        <dbReference type="EMBL" id="TDD97816.1"/>
    </source>
</evidence>
<reference evidence="4 5" key="1">
    <citation type="submission" date="2019-03" db="EMBL/GenBank/DDBJ databases">
        <title>Flavobacterium AR-3-4 sp. nov. isolated from arctic soil.</title>
        <authorList>
            <person name="Chaudhary D.K."/>
        </authorList>
    </citation>
    <scope>NUCLEOTIDE SEQUENCE [LARGE SCALE GENOMIC DNA]</scope>
    <source>
        <strain evidence="4 5">AR-3-4</strain>
    </source>
</reference>
<feature type="domain" description="Alpha-rhamnosidase-like N-terminal" evidence="3">
    <location>
        <begin position="79"/>
        <end position="281"/>
    </location>
</feature>
<feature type="domain" description="Alpha-L-rhamnosidase C-terminal" evidence="2">
    <location>
        <begin position="640"/>
        <end position="676"/>
    </location>
</feature>
<dbReference type="InterPro" id="IPR035396">
    <property type="entry name" value="Bac_rhamnosid6H"/>
</dbReference>
<evidence type="ECO:0000259" key="3">
    <source>
        <dbReference type="Pfam" id="PF21209"/>
    </source>
</evidence>
<dbReference type="Pfam" id="PF17390">
    <property type="entry name" value="Bac_rhamnosid_C"/>
    <property type="match status" value="1"/>
</dbReference>
<feature type="domain" description="Alpha-L-rhamnosidase six-hairpin glycosidase" evidence="1">
    <location>
        <begin position="305"/>
        <end position="636"/>
    </location>
</feature>
<dbReference type="OrthoDB" id="9815108at2"/>
<dbReference type="PANTHER" id="PTHR34987">
    <property type="entry name" value="C, PUTATIVE (AFU_ORTHOLOGUE AFUA_3G02880)-RELATED"/>
    <property type="match status" value="1"/>
</dbReference>
<dbReference type="GO" id="GO:0005975">
    <property type="term" value="P:carbohydrate metabolic process"/>
    <property type="evidence" value="ECO:0007669"/>
    <property type="project" value="InterPro"/>
</dbReference>
<dbReference type="InterPro" id="IPR048932">
    <property type="entry name" value="Rhamnosid-like_N_bacteroidetes"/>
</dbReference>
<accession>A0A4R5CFQ7</accession>
<sequence>MKKTIFSVKNIWLIAFAIGFLFQGFSSFAQTQSKESKATWIWYPGDFEVWLSNKIQVRRTEREAVFPPLWQYYSPYALVTFQTEVDIPELDEIKIYSEGTFQLLLDGVQVYGQPKSIKIPAGKHKISFKVYNQEVLPAIYIAGKYVKSDASWKVTNEDKLWIDETGKAQQSGTPWVPVGSWNFDSPESKPSGFKLTTIPWNAKKTEKIGAGQLVDFGKETFGYIKIHGLKGKGKVALYYGESREEALDTAKCETLDHLSFDGNQPETYTHNGSKAFRYVRVQADPTVKYDSISMLYEYLPLDYRGAFKSSDQELNKIWDVSAYTMQLTTREFFVDGIKRDRWVWSGDAYQSYLMNYYLFFDSASVERTLLALRGKEPVTAHVNIIMDYSLYWFVGVYDYYLHTGDTKFIKTFYPRMKSLMEFCLERRNKNGFLEPLEGDWVFIDWADGLPKKGEVSFEQMLLARSLEAMAVSAEIAGEKEDQKQYQKLAADLKTKLFDVFWDKKENVMKHQRIDGKMQDIVTRYANMFGIFFNYFNEEQKQSIKKKVLLNDKILQITTPYMRFYELEALCAMGEQNYVLKEMKDYWGGMLKEGATSFWEEYNPNKKGTEHLAMYGRPYGKSLCHAWGSSPIYLLGKYYLGVKPLKPGYSEYEIKPNLGGLEWMEGKVPTPKGEISVYCSKTAIKIKAAEGEGKLIFESQSKPKTNSGTITELSKNKYQLTVQPNVEYQISYKVVK</sequence>
<dbReference type="Gene3D" id="2.60.120.260">
    <property type="entry name" value="Galactose-binding domain-like"/>
    <property type="match status" value="2"/>
</dbReference>
<proteinExistence type="predicted"/>
<name>A0A4R5CFQ7_9FLAO</name>
<dbReference type="Pfam" id="PF17389">
    <property type="entry name" value="Bac_rhamnosid6H"/>
    <property type="match status" value="1"/>
</dbReference>
<dbReference type="InterPro" id="IPR008928">
    <property type="entry name" value="6-hairpin_glycosidase_sf"/>
</dbReference>
<evidence type="ECO:0000259" key="1">
    <source>
        <dbReference type="Pfam" id="PF17389"/>
    </source>
</evidence>
<comment type="caution">
    <text evidence="4">The sequence shown here is derived from an EMBL/GenBank/DDBJ whole genome shotgun (WGS) entry which is preliminary data.</text>
</comment>
<keyword evidence="5" id="KW-1185">Reference proteome</keyword>
<evidence type="ECO:0000259" key="2">
    <source>
        <dbReference type="Pfam" id="PF17390"/>
    </source>
</evidence>
<dbReference type="Gene3D" id="2.60.420.10">
    <property type="entry name" value="Maltose phosphorylase, domain 3"/>
    <property type="match status" value="1"/>
</dbReference>
<dbReference type="EMBL" id="SMFK01000003">
    <property type="protein sequence ID" value="TDD97816.1"/>
    <property type="molecule type" value="Genomic_DNA"/>
</dbReference>
<dbReference type="Pfam" id="PF21209">
    <property type="entry name" value="Bac_rhamnosid-like_N"/>
    <property type="match status" value="1"/>
</dbReference>
<dbReference type="RefSeq" id="WP_132003329.1">
    <property type="nucleotide sequence ID" value="NZ_SMFK01000003.1"/>
</dbReference>
<evidence type="ECO:0000313" key="5">
    <source>
        <dbReference type="Proteomes" id="UP000295479"/>
    </source>
</evidence>